<proteinExistence type="predicted"/>
<name>A0ABS3IYP3_9HYPH</name>
<accession>A0ABS3IYP3</accession>
<evidence type="ECO:0000313" key="2">
    <source>
        <dbReference type="Proteomes" id="UP000664288"/>
    </source>
</evidence>
<comment type="caution">
    <text evidence="1">The sequence shown here is derived from an EMBL/GenBank/DDBJ whole genome shotgun (WGS) entry which is preliminary data.</text>
</comment>
<dbReference type="RefSeq" id="WP_207349176.1">
    <property type="nucleotide sequence ID" value="NZ_JAFMPY010000003.1"/>
</dbReference>
<reference evidence="1 2" key="1">
    <citation type="submission" date="2021-03" db="EMBL/GenBank/DDBJ databases">
        <title>Whole genome sequence of Jiella sp. MQZ13P-4.</title>
        <authorList>
            <person name="Tuo L."/>
        </authorList>
    </citation>
    <scope>NUCLEOTIDE SEQUENCE [LARGE SCALE GENOMIC DNA]</scope>
    <source>
        <strain evidence="1 2">MQZ13P-4</strain>
    </source>
</reference>
<dbReference type="EMBL" id="JAFMPY010000003">
    <property type="protein sequence ID" value="MBO0902525.1"/>
    <property type="molecule type" value="Genomic_DNA"/>
</dbReference>
<organism evidence="1 2">
    <name type="scientific">Jiella sonneratiae</name>
    <dbReference type="NCBI Taxonomy" id="2816856"/>
    <lineage>
        <taxon>Bacteria</taxon>
        <taxon>Pseudomonadati</taxon>
        <taxon>Pseudomonadota</taxon>
        <taxon>Alphaproteobacteria</taxon>
        <taxon>Hyphomicrobiales</taxon>
        <taxon>Aurantimonadaceae</taxon>
        <taxon>Jiella</taxon>
    </lineage>
</organism>
<keyword evidence="2" id="KW-1185">Reference proteome</keyword>
<gene>
    <name evidence="1" type="ORF">J1C47_02645</name>
</gene>
<dbReference type="Proteomes" id="UP000664288">
    <property type="component" value="Unassembled WGS sequence"/>
</dbReference>
<sequence>MSLTSYRAAPPRVGNGALGAVGGSYVCDGRMNEKGVFAIAAGFFAAGVNSGENA</sequence>
<evidence type="ECO:0000313" key="1">
    <source>
        <dbReference type="EMBL" id="MBO0902525.1"/>
    </source>
</evidence>
<protein>
    <submittedName>
        <fullName evidence="1">Uncharacterized protein</fullName>
    </submittedName>
</protein>